<reference evidence="2" key="1">
    <citation type="submission" date="2018-06" db="EMBL/GenBank/DDBJ databases">
        <authorList>
            <person name="Zhirakovskaya E."/>
        </authorList>
    </citation>
    <scope>NUCLEOTIDE SEQUENCE</scope>
</reference>
<accession>A0A3B0VR89</accession>
<sequence length="123" mass="13626">MKIIIFAGGSGRRLWPISRQKSPKQFEPIIGDKSTLRLAVDRVADTYGSENIFISTNERYVDIIREQLPELPIANVIGEPTRRDLAAAVGLALAHLAHATPADTLDEEPVAILWGDNYMDQVD</sequence>
<feature type="domain" description="Nucleotidyl transferase" evidence="1">
    <location>
        <begin position="3"/>
        <end position="120"/>
    </location>
</feature>
<dbReference type="SUPFAM" id="SSF53448">
    <property type="entry name" value="Nucleotide-diphospho-sugar transferases"/>
    <property type="match status" value="1"/>
</dbReference>
<feature type="non-terminal residue" evidence="2">
    <location>
        <position position="123"/>
    </location>
</feature>
<dbReference type="AlphaFoldDB" id="A0A3B0VR89"/>
<dbReference type="PANTHER" id="PTHR46390">
    <property type="entry name" value="MANNOSE-1-PHOSPHATE GUANYLYLTRANSFERASE"/>
    <property type="match status" value="1"/>
</dbReference>
<dbReference type="GO" id="GO:0008928">
    <property type="term" value="F:mannose-1-phosphate guanylyltransferase (GDP) activity"/>
    <property type="evidence" value="ECO:0007669"/>
    <property type="project" value="UniProtKB-EC"/>
</dbReference>
<evidence type="ECO:0000313" key="2">
    <source>
        <dbReference type="EMBL" id="VAW40967.1"/>
    </source>
</evidence>
<gene>
    <name evidence="2" type="ORF">MNBD_CHLOROFLEXI01-880</name>
</gene>
<dbReference type="Gene3D" id="3.90.550.10">
    <property type="entry name" value="Spore Coat Polysaccharide Biosynthesis Protein SpsA, Chain A"/>
    <property type="match status" value="1"/>
</dbReference>
<protein>
    <submittedName>
        <fullName evidence="2">Mannose-1-phosphate guanylyltransferase (GDP)</fullName>
        <ecNumber evidence="2">2.7.7.22</ecNumber>
    </submittedName>
</protein>
<organism evidence="2">
    <name type="scientific">hydrothermal vent metagenome</name>
    <dbReference type="NCBI Taxonomy" id="652676"/>
    <lineage>
        <taxon>unclassified sequences</taxon>
        <taxon>metagenomes</taxon>
        <taxon>ecological metagenomes</taxon>
    </lineage>
</organism>
<proteinExistence type="predicted"/>
<dbReference type="InterPro" id="IPR029044">
    <property type="entry name" value="Nucleotide-diphossugar_trans"/>
</dbReference>
<dbReference type="EMBL" id="UOEU01000820">
    <property type="protein sequence ID" value="VAW40967.1"/>
    <property type="molecule type" value="Genomic_DNA"/>
</dbReference>
<keyword evidence="2" id="KW-0808">Transferase</keyword>
<dbReference type="InterPro" id="IPR051161">
    <property type="entry name" value="Mannose-6P_isomerase_type2"/>
</dbReference>
<dbReference type="GO" id="GO:0009298">
    <property type="term" value="P:GDP-mannose biosynthetic process"/>
    <property type="evidence" value="ECO:0007669"/>
    <property type="project" value="TreeGrafter"/>
</dbReference>
<keyword evidence="2" id="KW-0548">Nucleotidyltransferase</keyword>
<dbReference type="Pfam" id="PF00483">
    <property type="entry name" value="NTP_transferase"/>
    <property type="match status" value="1"/>
</dbReference>
<evidence type="ECO:0000259" key="1">
    <source>
        <dbReference type="Pfam" id="PF00483"/>
    </source>
</evidence>
<dbReference type="GO" id="GO:0004475">
    <property type="term" value="F:mannose-1-phosphate guanylyltransferase (GTP) activity"/>
    <property type="evidence" value="ECO:0007669"/>
    <property type="project" value="TreeGrafter"/>
</dbReference>
<name>A0A3B0VR89_9ZZZZ</name>
<dbReference type="PANTHER" id="PTHR46390:SF1">
    <property type="entry name" value="MANNOSE-1-PHOSPHATE GUANYLYLTRANSFERASE"/>
    <property type="match status" value="1"/>
</dbReference>
<dbReference type="InterPro" id="IPR005835">
    <property type="entry name" value="NTP_transferase_dom"/>
</dbReference>
<dbReference type="EC" id="2.7.7.22" evidence="2"/>